<gene>
    <name evidence="5" type="ORF">HNQ50_003136</name>
</gene>
<proteinExistence type="predicted"/>
<keyword evidence="1" id="KW-0805">Transcription regulation</keyword>
<dbReference type="InterPro" id="IPR000843">
    <property type="entry name" value="HTH_LacI"/>
</dbReference>
<keyword evidence="2" id="KW-0238">DNA-binding</keyword>
<dbReference type="RefSeq" id="WP_184102063.1">
    <property type="nucleotide sequence ID" value="NZ_JACHHN010000006.1"/>
</dbReference>
<evidence type="ECO:0000259" key="4">
    <source>
        <dbReference type="PROSITE" id="PS50932"/>
    </source>
</evidence>
<evidence type="ECO:0000313" key="6">
    <source>
        <dbReference type="Proteomes" id="UP000543030"/>
    </source>
</evidence>
<dbReference type="Proteomes" id="UP000543030">
    <property type="component" value="Unassembled WGS sequence"/>
</dbReference>
<dbReference type="Pfam" id="PF00532">
    <property type="entry name" value="Peripla_BP_1"/>
    <property type="match status" value="1"/>
</dbReference>
<dbReference type="SUPFAM" id="SSF47413">
    <property type="entry name" value="lambda repressor-like DNA-binding domains"/>
    <property type="match status" value="1"/>
</dbReference>
<comment type="caution">
    <text evidence="5">The sequence shown here is derived from an EMBL/GenBank/DDBJ whole genome shotgun (WGS) entry which is preliminary data.</text>
</comment>
<evidence type="ECO:0000256" key="1">
    <source>
        <dbReference type="ARBA" id="ARBA00023015"/>
    </source>
</evidence>
<dbReference type="Gene3D" id="1.10.260.40">
    <property type="entry name" value="lambda repressor-like DNA-binding domains"/>
    <property type="match status" value="1"/>
</dbReference>
<dbReference type="InterPro" id="IPR028082">
    <property type="entry name" value="Peripla_BP_I"/>
</dbReference>
<dbReference type="Gene3D" id="3.40.50.2300">
    <property type="match status" value="2"/>
</dbReference>
<keyword evidence="6" id="KW-1185">Reference proteome</keyword>
<protein>
    <submittedName>
        <fullName evidence="5">LacI family transcriptional regulator</fullName>
    </submittedName>
</protein>
<dbReference type="PANTHER" id="PTHR30146">
    <property type="entry name" value="LACI-RELATED TRANSCRIPTIONAL REPRESSOR"/>
    <property type="match status" value="1"/>
</dbReference>
<organism evidence="5 6">
    <name type="scientific">Silvimonas terrae</name>
    <dbReference type="NCBI Taxonomy" id="300266"/>
    <lineage>
        <taxon>Bacteria</taxon>
        <taxon>Pseudomonadati</taxon>
        <taxon>Pseudomonadota</taxon>
        <taxon>Betaproteobacteria</taxon>
        <taxon>Neisseriales</taxon>
        <taxon>Chitinibacteraceae</taxon>
        <taxon>Silvimonas</taxon>
    </lineage>
</organism>
<dbReference type="InterPro" id="IPR001761">
    <property type="entry name" value="Peripla_BP/Lac1_sug-bd_dom"/>
</dbReference>
<sequence length="337" mass="36322">MNLRELAAHLQLSPTTVSRALNGFPEVNAETRERVVEAAARLGYRANTVARRLATGKTDSIGIIYPFEPSDLGDPVFLDIIAGITERLGEAAMDLVIVSAAQENELETYQRVVSGGRVDGLIVARTQVDDPRLQYLQERNFPFVAHGRSELAKPYAWFDYDNEYGMRLAVDRLTALGHQHIALISAPLSLNFAAQRRMGYLVGLNAGGVAVEPEFMISCGLSPAEGAAAMNRLLAMPQRPTAVVVDNNVSAVGVMSALRQSGLHPGEDISIIVFGGLPTLLADTMTVSAVMQPRARQAGRTLAELMLNRLAGHSAPSLSALWKPELVSGNTDQPPRS</sequence>
<reference evidence="5 6" key="1">
    <citation type="submission" date="2020-08" db="EMBL/GenBank/DDBJ databases">
        <title>Genomic Encyclopedia of Type Strains, Phase IV (KMG-IV): sequencing the most valuable type-strain genomes for metagenomic binning, comparative biology and taxonomic classification.</title>
        <authorList>
            <person name="Goeker M."/>
        </authorList>
    </citation>
    <scope>NUCLEOTIDE SEQUENCE [LARGE SCALE GENOMIC DNA]</scope>
    <source>
        <strain evidence="5 6">DSM 18233</strain>
    </source>
</reference>
<dbReference type="Pfam" id="PF00356">
    <property type="entry name" value="LacI"/>
    <property type="match status" value="1"/>
</dbReference>
<evidence type="ECO:0000256" key="3">
    <source>
        <dbReference type="ARBA" id="ARBA00023163"/>
    </source>
</evidence>
<dbReference type="InterPro" id="IPR010982">
    <property type="entry name" value="Lambda_DNA-bd_dom_sf"/>
</dbReference>
<feature type="domain" description="HTH lacI-type" evidence="4">
    <location>
        <begin position="1"/>
        <end position="55"/>
    </location>
</feature>
<evidence type="ECO:0000313" key="5">
    <source>
        <dbReference type="EMBL" id="MBB5192395.1"/>
    </source>
</evidence>
<accession>A0A840RGD2</accession>
<dbReference type="CDD" id="cd01392">
    <property type="entry name" value="HTH_LacI"/>
    <property type="match status" value="1"/>
</dbReference>
<dbReference type="SMART" id="SM00354">
    <property type="entry name" value="HTH_LACI"/>
    <property type="match status" value="1"/>
</dbReference>
<dbReference type="SUPFAM" id="SSF53822">
    <property type="entry name" value="Periplasmic binding protein-like I"/>
    <property type="match status" value="1"/>
</dbReference>
<evidence type="ECO:0000256" key="2">
    <source>
        <dbReference type="ARBA" id="ARBA00023125"/>
    </source>
</evidence>
<keyword evidence="3" id="KW-0804">Transcription</keyword>
<dbReference type="GO" id="GO:0003700">
    <property type="term" value="F:DNA-binding transcription factor activity"/>
    <property type="evidence" value="ECO:0007669"/>
    <property type="project" value="TreeGrafter"/>
</dbReference>
<dbReference type="EMBL" id="JACHHN010000006">
    <property type="protein sequence ID" value="MBB5192395.1"/>
    <property type="molecule type" value="Genomic_DNA"/>
</dbReference>
<dbReference type="GO" id="GO:0000976">
    <property type="term" value="F:transcription cis-regulatory region binding"/>
    <property type="evidence" value="ECO:0007669"/>
    <property type="project" value="TreeGrafter"/>
</dbReference>
<dbReference type="PROSITE" id="PS50932">
    <property type="entry name" value="HTH_LACI_2"/>
    <property type="match status" value="1"/>
</dbReference>
<dbReference type="PANTHER" id="PTHR30146:SF109">
    <property type="entry name" value="HTH-TYPE TRANSCRIPTIONAL REGULATOR GALS"/>
    <property type="match status" value="1"/>
</dbReference>
<name>A0A840RGD2_9NEIS</name>
<dbReference type="CDD" id="cd20010">
    <property type="entry name" value="PBP1_AglR-like"/>
    <property type="match status" value="1"/>
</dbReference>
<dbReference type="AlphaFoldDB" id="A0A840RGD2"/>